<evidence type="ECO:0008006" key="10">
    <source>
        <dbReference type="Google" id="ProtNLM"/>
    </source>
</evidence>
<feature type="transmembrane region" description="Helical" evidence="7">
    <location>
        <begin position="372"/>
        <end position="390"/>
    </location>
</feature>
<dbReference type="InterPro" id="IPR022324">
    <property type="entry name" value="Bacilysin_exporter_BacE_put"/>
</dbReference>
<feature type="transmembrane region" description="Helical" evidence="7">
    <location>
        <begin position="212"/>
        <end position="236"/>
    </location>
</feature>
<keyword evidence="6 7" id="KW-0472">Membrane</keyword>
<feature type="transmembrane region" description="Helical" evidence="7">
    <location>
        <begin position="170"/>
        <end position="191"/>
    </location>
</feature>
<sequence>MTLLSTNRPFLFLITGQFVSSVGNNFYTLAIYWYVLAVTHSRFDVLVIGMTQTLPAVGSLFWGGLIDRFDRRLLMIVSDGGRFGVAAFLFGVTHWVAHPSIWLLGAMVLLLKSLGTLFGPSASAFLPTMIADDQIAAATGLFKAATGVASLIGVSVGGILMAVYGPPTLFALDSLTFVVSVLSIVLIRAVGPVMASSKRVSLRSAWKTGLRVLWGALWIRRFVVVAMMANLVLVPLEMVLPQWVQGPLRGTPTTLGWLNTAFLVGFIGGAVTVAWTRRWPVARVMGLAFFGMGALVLTFGQVTGAPWPYGVAGGIGVTIGWVESLVTAALLEAIPDALRGRALSTYSGLLNLMTPVGMGMTELVVVRWGIPVLFGAAGTLVMILSFLFLIPADQPTAEVLIQLADKGHPSMISS</sequence>
<evidence type="ECO:0000256" key="6">
    <source>
        <dbReference type="ARBA" id="ARBA00023136"/>
    </source>
</evidence>
<organism evidence="8 9">
    <name type="scientific">Sulfobacillus benefaciens</name>
    <dbReference type="NCBI Taxonomy" id="453960"/>
    <lineage>
        <taxon>Bacteria</taxon>
        <taxon>Bacillati</taxon>
        <taxon>Bacillota</taxon>
        <taxon>Clostridia</taxon>
        <taxon>Eubacteriales</taxon>
        <taxon>Clostridiales Family XVII. Incertae Sedis</taxon>
        <taxon>Sulfobacillus</taxon>
    </lineage>
</organism>
<dbReference type="Gene3D" id="1.20.1250.20">
    <property type="entry name" value="MFS general substrate transporter like domains"/>
    <property type="match status" value="1"/>
</dbReference>
<feature type="transmembrane region" description="Helical" evidence="7">
    <location>
        <begin position="309"/>
        <end position="331"/>
    </location>
</feature>
<keyword evidence="3" id="KW-1003">Cell membrane</keyword>
<dbReference type="EMBL" id="PXYW01000103">
    <property type="protein sequence ID" value="PSR27911.1"/>
    <property type="molecule type" value="Genomic_DNA"/>
</dbReference>
<dbReference type="InterPro" id="IPR010290">
    <property type="entry name" value="TM_effector"/>
</dbReference>
<reference evidence="8 9" key="1">
    <citation type="journal article" date="2014" name="BMC Genomics">
        <title>Comparison of environmental and isolate Sulfobacillus genomes reveals diverse carbon, sulfur, nitrogen, and hydrogen metabolisms.</title>
        <authorList>
            <person name="Justice N.B."/>
            <person name="Norman A."/>
            <person name="Brown C.T."/>
            <person name="Singh A."/>
            <person name="Thomas B.C."/>
            <person name="Banfield J.F."/>
        </authorList>
    </citation>
    <scope>NUCLEOTIDE SEQUENCE [LARGE SCALE GENOMIC DNA]</scope>
    <source>
        <strain evidence="8">AMDSBA4</strain>
    </source>
</reference>
<name>A0A2T2X094_9FIRM</name>
<keyword evidence="2" id="KW-0813">Transport</keyword>
<evidence type="ECO:0000313" key="9">
    <source>
        <dbReference type="Proteomes" id="UP000242972"/>
    </source>
</evidence>
<dbReference type="SUPFAM" id="SSF103473">
    <property type="entry name" value="MFS general substrate transporter"/>
    <property type="match status" value="1"/>
</dbReference>
<evidence type="ECO:0000256" key="1">
    <source>
        <dbReference type="ARBA" id="ARBA00004651"/>
    </source>
</evidence>
<dbReference type="PANTHER" id="PTHR43266:SF2">
    <property type="entry name" value="MAJOR FACILITATOR SUPERFAMILY (MFS) PROFILE DOMAIN-CONTAINING PROTEIN"/>
    <property type="match status" value="1"/>
</dbReference>
<evidence type="ECO:0000256" key="4">
    <source>
        <dbReference type="ARBA" id="ARBA00022692"/>
    </source>
</evidence>
<feature type="transmembrane region" description="Helical" evidence="7">
    <location>
        <begin position="256"/>
        <end position="275"/>
    </location>
</feature>
<accession>A0A2T2X094</accession>
<dbReference type="Proteomes" id="UP000242972">
    <property type="component" value="Unassembled WGS sequence"/>
</dbReference>
<dbReference type="Pfam" id="PF05977">
    <property type="entry name" value="MFS_3"/>
    <property type="match status" value="1"/>
</dbReference>
<feature type="transmembrane region" description="Helical" evidence="7">
    <location>
        <begin position="12"/>
        <end position="34"/>
    </location>
</feature>
<evidence type="ECO:0000256" key="3">
    <source>
        <dbReference type="ARBA" id="ARBA00022475"/>
    </source>
</evidence>
<dbReference type="InterPro" id="IPR036259">
    <property type="entry name" value="MFS_trans_sf"/>
</dbReference>
<proteinExistence type="predicted"/>
<protein>
    <recommendedName>
        <fullName evidence="10">Major facilitator superfamily (MFS) profile domain-containing protein</fullName>
    </recommendedName>
</protein>
<feature type="transmembrane region" description="Helical" evidence="7">
    <location>
        <begin position="101"/>
        <end position="119"/>
    </location>
</feature>
<feature type="transmembrane region" description="Helical" evidence="7">
    <location>
        <begin position="46"/>
        <end position="66"/>
    </location>
</feature>
<gene>
    <name evidence="8" type="ORF">C7B46_19210</name>
</gene>
<evidence type="ECO:0000256" key="7">
    <source>
        <dbReference type="SAM" id="Phobius"/>
    </source>
</evidence>
<dbReference type="GO" id="GO:0005886">
    <property type="term" value="C:plasma membrane"/>
    <property type="evidence" value="ECO:0007669"/>
    <property type="project" value="UniProtKB-SubCell"/>
</dbReference>
<comment type="caution">
    <text evidence="8">The sequence shown here is derived from an EMBL/GenBank/DDBJ whole genome shotgun (WGS) entry which is preliminary data.</text>
</comment>
<keyword evidence="5 7" id="KW-1133">Transmembrane helix</keyword>
<dbReference type="CDD" id="cd06173">
    <property type="entry name" value="MFS_MefA_like"/>
    <property type="match status" value="1"/>
</dbReference>
<evidence type="ECO:0000256" key="2">
    <source>
        <dbReference type="ARBA" id="ARBA00022448"/>
    </source>
</evidence>
<dbReference type="PRINTS" id="PR01988">
    <property type="entry name" value="EXPORTERBACE"/>
</dbReference>
<keyword evidence="4 7" id="KW-0812">Transmembrane</keyword>
<dbReference type="AlphaFoldDB" id="A0A2T2X094"/>
<dbReference type="PANTHER" id="PTHR43266">
    <property type="entry name" value="MACROLIDE-EFFLUX PROTEIN"/>
    <property type="match status" value="1"/>
</dbReference>
<feature type="transmembrane region" description="Helical" evidence="7">
    <location>
        <begin position="73"/>
        <end position="95"/>
    </location>
</feature>
<comment type="subcellular location">
    <subcellularLocation>
        <location evidence="1">Cell membrane</location>
        <topology evidence="1">Multi-pass membrane protein</topology>
    </subcellularLocation>
</comment>
<feature type="transmembrane region" description="Helical" evidence="7">
    <location>
        <begin position="140"/>
        <end position="164"/>
    </location>
</feature>
<evidence type="ECO:0000313" key="8">
    <source>
        <dbReference type="EMBL" id="PSR27911.1"/>
    </source>
</evidence>
<evidence type="ECO:0000256" key="5">
    <source>
        <dbReference type="ARBA" id="ARBA00022989"/>
    </source>
</evidence>
<feature type="transmembrane region" description="Helical" evidence="7">
    <location>
        <begin position="282"/>
        <end position="303"/>
    </location>
</feature>